<dbReference type="AlphaFoldDB" id="A0A1G6W2L4"/>
<dbReference type="RefSeq" id="WP_068305812.1">
    <property type="nucleotide sequence ID" value="NZ_FNAK01000002.1"/>
</dbReference>
<gene>
    <name evidence="2" type="ORF">SAMN04488071_0925</name>
</gene>
<name>A0A1G6W2L4_9PROT</name>
<proteinExistence type="inferred from homology"/>
<dbReference type="InterPro" id="IPR007801">
    <property type="entry name" value="MbnB/TglH/ChrH"/>
</dbReference>
<dbReference type="SUPFAM" id="SSF51658">
    <property type="entry name" value="Xylose isomerase-like"/>
    <property type="match status" value="1"/>
</dbReference>
<sequence>MTFPAYIAAKGAQKPVGVGLKSQHYDDVLTSKPALAFFEVHAENYMMPGGAHHRYLEEIRETYPLSIHGVGMSLGSAEGLNRKHLQRFSEVVNRYRPWLVSEHLAWSRAGDTYLNDLLPVPMTQESLRVVTRNVKAMQDAIGRKILIENPSSYLTFADDEMPEVDFLVALAEATGCGVLLDVNNVYVSGKNIGWDVRAYLDSIPADLVGEIHLAGHLTRDVEGQTLRIDDHGSRVSDSVWTLYERVIARIGPRPTLIEWDSNIPTLDVLVVEAEKAQKLMSEMVEPGQAATRG</sequence>
<evidence type="ECO:0000313" key="3">
    <source>
        <dbReference type="Proteomes" id="UP000183685"/>
    </source>
</evidence>
<dbReference type="PANTHER" id="PTHR42194:SF1">
    <property type="entry name" value="UPF0276 PROTEIN HI_1600"/>
    <property type="match status" value="1"/>
</dbReference>
<dbReference type="Pfam" id="PF05114">
    <property type="entry name" value="MbnB_TglH_ChrH"/>
    <property type="match status" value="1"/>
</dbReference>
<evidence type="ECO:0000256" key="1">
    <source>
        <dbReference type="HAMAP-Rule" id="MF_00697"/>
    </source>
</evidence>
<dbReference type="NCBIfam" id="NF003818">
    <property type="entry name" value="PRK05409.1"/>
    <property type="match status" value="1"/>
</dbReference>
<keyword evidence="3" id="KW-1185">Reference proteome</keyword>
<comment type="similarity">
    <text evidence="1">Belongs to the UPF0276 family.</text>
</comment>
<dbReference type="PANTHER" id="PTHR42194">
    <property type="entry name" value="UPF0276 PROTEIN HI_1600"/>
    <property type="match status" value="1"/>
</dbReference>
<dbReference type="HAMAP" id="MF_00697">
    <property type="entry name" value="UPF0276"/>
    <property type="match status" value="1"/>
</dbReference>
<dbReference type="InterPro" id="IPR036237">
    <property type="entry name" value="Xyl_isomerase-like_sf"/>
</dbReference>
<dbReference type="OrthoDB" id="9763101at2"/>
<evidence type="ECO:0000313" key="2">
    <source>
        <dbReference type="EMBL" id="SDD59285.1"/>
    </source>
</evidence>
<dbReference type="Gene3D" id="3.20.20.150">
    <property type="entry name" value="Divalent-metal-dependent TIM barrel enzymes"/>
    <property type="match status" value="1"/>
</dbReference>
<dbReference type="STRING" id="637679.GCA_001550055_02640"/>
<accession>A0A1G6W2L4</accession>
<organism evidence="2 3">
    <name type="scientific">Kordiimonas lacus</name>
    <dbReference type="NCBI Taxonomy" id="637679"/>
    <lineage>
        <taxon>Bacteria</taxon>
        <taxon>Pseudomonadati</taxon>
        <taxon>Pseudomonadota</taxon>
        <taxon>Alphaproteobacteria</taxon>
        <taxon>Kordiimonadales</taxon>
        <taxon>Kordiimonadaceae</taxon>
        <taxon>Kordiimonas</taxon>
    </lineage>
</organism>
<dbReference type="EMBL" id="FNAK01000002">
    <property type="protein sequence ID" value="SDD59285.1"/>
    <property type="molecule type" value="Genomic_DNA"/>
</dbReference>
<protein>
    <recommendedName>
        <fullName evidence="1">UPF0276 protein SAMN04488071_0925</fullName>
    </recommendedName>
</protein>
<dbReference type="Proteomes" id="UP000183685">
    <property type="component" value="Unassembled WGS sequence"/>
</dbReference>
<reference evidence="2 3" key="1">
    <citation type="submission" date="2016-10" db="EMBL/GenBank/DDBJ databases">
        <authorList>
            <person name="de Groot N.N."/>
        </authorList>
    </citation>
    <scope>NUCLEOTIDE SEQUENCE [LARGE SCALE GENOMIC DNA]</scope>
    <source>
        <strain evidence="2 3">CGMCC 1.9109</strain>
    </source>
</reference>